<dbReference type="Proteomes" id="UP001412067">
    <property type="component" value="Unassembled WGS sequence"/>
</dbReference>
<reference evidence="2 3" key="1">
    <citation type="journal article" date="2022" name="Nat. Plants">
        <title>Genomes of leafy and leafless Platanthera orchids illuminate the evolution of mycoheterotrophy.</title>
        <authorList>
            <person name="Li M.H."/>
            <person name="Liu K.W."/>
            <person name="Li Z."/>
            <person name="Lu H.C."/>
            <person name="Ye Q.L."/>
            <person name="Zhang D."/>
            <person name="Wang J.Y."/>
            <person name="Li Y.F."/>
            <person name="Zhong Z.M."/>
            <person name="Liu X."/>
            <person name="Yu X."/>
            <person name="Liu D.K."/>
            <person name="Tu X.D."/>
            <person name="Liu B."/>
            <person name="Hao Y."/>
            <person name="Liao X.Y."/>
            <person name="Jiang Y.T."/>
            <person name="Sun W.H."/>
            <person name="Chen J."/>
            <person name="Chen Y.Q."/>
            <person name="Ai Y."/>
            <person name="Zhai J.W."/>
            <person name="Wu S.S."/>
            <person name="Zhou Z."/>
            <person name="Hsiao Y.Y."/>
            <person name="Wu W.L."/>
            <person name="Chen Y.Y."/>
            <person name="Lin Y.F."/>
            <person name="Hsu J.L."/>
            <person name="Li C.Y."/>
            <person name="Wang Z.W."/>
            <person name="Zhao X."/>
            <person name="Zhong W.Y."/>
            <person name="Ma X.K."/>
            <person name="Ma L."/>
            <person name="Huang J."/>
            <person name="Chen G.Z."/>
            <person name="Huang M.Z."/>
            <person name="Huang L."/>
            <person name="Peng D.H."/>
            <person name="Luo Y.B."/>
            <person name="Zou S.Q."/>
            <person name="Chen S.P."/>
            <person name="Lan S."/>
            <person name="Tsai W.C."/>
            <person name="Van de Peer Y."/>
            <person name="Liu Z.J."/>
        </authorList>
    </citation>
    <scope>NUCLEOTIDE SEQUENCE [LARGE SCALE GENOMIC DNA]</scope>
    <source>
        <strain evidence="2">Lor288</strain>
    </source>
</reference>
<accession>A0ABR2M2L0</accession>
<dbReference type="Pfam" id="PF13456">
    <property type="entry name" value="RVT_3"/>
    <property type="match status" value="1"/>
</dbReference>
<dbReference type="EMBL" id="JBBWWR010000013">
    <property type="protein sequence ID" value="KAK8956231.1"/>
    <property type="molecule type" value="Genomic_DNA"/>
</dbReference>
<keyword evidence="3" id="KW-1185">Reference proteome</keyword>
<protein>
    <recommendedName>
        <fullName evidence="1">RNase H type-1 domain-containing protein</fullName>
    </recommendedName>
</protein>
<name>A0ABR2M2L0_9ASPA</name>
<evidence type="ECO:0000259" key="1">
    <source>
        <dbReference type="Pfam" id="PF13456"/>
    </source>
</evidence>
<proteinExistence type="predicted"/>
<sequence length="232" mass="25054">MRHVSRAPPRNLIGSLGWTLGLVNVFFGGDWHRMPSPPAAGCYDRISLIRLRAPGAAHLLRTETTSCESTPMLQLSRGKSTGGGSTCLLSGTGRPSRLLLLRHTSSICALSACSAMSCTSIGGHRMPKFMGGSLSRRWSLQQLSWRTSPTLLIFHLRALFPNNKAGIGIIVCNHRGVVQLAAGSGLSHWDPWQVELAALLSLCRLLTSVMLRAKGIIIEGDCKNVLDVCRTS</sequence>
<dbReference type="InterPro" id="IPR002156">
    <property type="entry name" value="RNaseH_domain"/>
</dbReference>
<gene>
    <name evidence="2" type="ORF">KSP40_PGU008392</name>
</gene>
<organism evidence="2 3">
    <name type="scientific">Platanthera guangdongensis</name>
    <dbReference type="NCBI Taxonomy" id="2320717"/>
    <lineage>
        <taxon>Eukaryota</taxon>
        <taxon>Viridiplantae</taxon>
        <taxon>Streptophyta</taxon>
        <taxon>Embryophyta</taxon>
        <taxon>Tracheophyta</taxon>
        <taxon>Spermatophyta</taxon>
        <taxon>Magnoliopsida</taxon>
        <taxon>Liliopsida</taxon>
        <taxon>Asparagales</taxon>
        <taxon>Orchidaceae</taxon>
        <taxon>Orchidoideae</taxon>
        <taxon>Orchideae</taxon>
        <taxon>Orchidinae</taxon>
        <taxon>Platanthera</taxon>
    </lineage>
</organism>
<evidence type="ECO:0000313" key="3">
    <source>
        <dbReference type="Proteomes" id="UP001412067"/>
    </source>
</evidence>
<evidence type="ECO:0000313" key="2">
    <source>
        <dbReference type="EMBL" id="KAK8956231.1"/>
    </source>
</evidence>
<feature type="domain" description="RNase H type-1" evidence="1">
    <location>
        <begin position="162"/>
        <end position="227"/>
    </location>
</feature>
<comment type="caution">
    <text evidence="2">The sequence shown here is derived from an EMBL/GenBank/DDBJ whole genome shotgun (WGS) entry which is preliminary data.</text>
</comment>